<keyword evidence="1" id="KW-0732">Signal</keyword>
<reference evidence="5" key="1">
    <citation type="submission" date="2023-07" db="EMBL/GenBank/DDBJ databases">
        <authorList>
            <consortium name="AG Swart"/>
            <person name="Singh M."/>
            <person name="Singh A."/>
            <person name="Seah K."/>
            <person name="Emmerich C."/>
        </authorList>
    </citation>
    <scope>NUCLEOTIDE SEQUENCE</scope>
    <source>
        <strain evidence="5">DP1</strain>
    </source>
</reference>
<keyword evidence="6" id="KW-1185">Reference proteome</keyword>
<dbReference type="GO" id="GO:0005615">
    <property type="term" value="C:extracellular space"/>
    <property type="evidence" value="ECO:0007669"/>
    <property type="project" value="TreeGrafter"/>
</dbReference>
<keyword evidence="2" id="KW-0677">Repeat</keyword>
<evidence type="ECO:0000256" key="2">
    <source>
        <dbReference type="ARBA" id="ARBA00022737"/>
    </source>
</evidence>
<keyword evidence="4" id="KW-1133">Transmembrane helix</keyword>
<feature type="transmembrane region" description="Helical" evidence="4">
    <location>
        <begin position="450"/>
        <end position="472"/>
    </location>
</feature>
<feature type="transmembrane region" description="Helical" evidence="4">
    <location>
        <begin position="354"/>
        <end position="377"/>
    </location>
</feature>
<dbReference type="Pfam" id="PF13948">
    <property type="entry name" value="DUF4215"/>
    <property type="match status" value="3"/>
</dbReference>
<proteinExistence type="predicted"/>
<sequence>MLIAINPRRDLSPICGDGIIEHPEECDDNNIYDNDGCNSTCFLEPGYELNGNSVRDKCGDGLVMTRVNFTNCDDGNQVDGDGCSSNCVTEKGYICYKGGSSQKDSCYAICGDGITLEVEQDENFCDDGNSLEGDGCSRDCKVEEGYSCEGGGLDSPDICKKDCKVENCVKCDYEDENKCIVCREDAIMKNNQTCYKSPVSEKAKKMNQATMAASGSASSVALGISLLSLSSPMAVWVLANQFQLFSLFLLTNTGLPQDIIEYIKGNDLFSFSMDFIPFSSSTKTNGVMKNLDKAQKDQSLKNIGLKSQSALINITGLFITMFLLGLLHLISYCLQSNSEANIDPESTRGKINKVVVKIYEAFTLGVYIRFLLEAFQFILLSSASEIKFFDLSNSNMIASLTFAFVLFCLTVVFTVFSFRQVFSPLKTGELERSKLEEFNTGLKDTNFSRVYTPLILLRRYFFIVWLICWLNSDPICIVSGMICFQGMYLFILCLLRPADDPVNNLIEIINECIFSALLIILLPINSASEWTNLIESIFIWIMVGNTLIITVILVTSFIFKLKKKCNNLPEKNKIVDISGKVVSESVKFGQF</sequence>
<organism evidence="5 6">
    <name type="scientific">Euplotes crassus</name>
    <dbReference type="NCBI Taxonomy" id="5936"/>
    <lineage>
        <taxon>Eukaryota</taxon>
        <taxon>Sar</taxon>
        <taxon>Alveolata</taxon>
        <taxon>Ciliophora</taxon>
        <taxon>Intramacronucleata</taxon>
        <taxon>Spirotrichea</taxon>
        <taxon>Hypotrichia</taxon>
        <taxon>Euplotida</taxon>
        <taxon>Euplotidae</taxon>
        <taxon>Moneuplotes</taxon>
    </lineage>
</organism>
<dbReference type="InterPro" id="IPR043543">
    <property type="entry name" value="PAPPA/PAPPA2"/>
</dbReference>
<gene>
    <name evidence="5" type="ORF">ECRASSUSDP1_LOCUS15902</name>
</gene>
<dbReference type="EMBL" id="CAMPGE010015960">
    <property type="protein sequence ID" value="CAI2374547.1"/>
    <property type="molecule type" value="Genomic_DNA"/>
</dbReference>
<keyword evidence="4" id="KW-0812">Transmembrane</keyword>
<protein>
    <recommendedName>
        <fullName evidence="7">DUF4215 domain-containing protein</fullName>
    </recommendedName>
</protein>
<accession>A0AAD1XKW2</accession>
<feature type="transmembrane region" description="Helical" evidence="4">
    <location>
        <begin position="478"/>
        <end position="496"/>
    </location>
</feature>
<evidence type="ECO:0000256" key="4">
    <source>
        <dbReference type="SAM" id="Phobius"/>
    </source>
</evidence>
<feature type="transmembrane region" description="Helical" evidence="4">
    <location>
        <begin position="508"/>
        <end position="525"/>
    </location>
</feature>
<dbReference type="Proteomes" id="UP001295684">
    <property type="component" value="Unassembled WGS sequence"/>
</dbReference>
<evidence type="ECO:0000256" key="3">
    <source>
        <dbReference type="ARBA" id="ARBA00023157"/>
    </source>
</evidence>
<keyword evidence="3" id="KW-1015">Disulfide bond</keyword>
<dbReference type="AlphaFoldDB" id="A0AAD1XKW2"/>
<feature type="transmembrane region" description="Helical" evidence="4">
    <location>
        <begin position="310"/>
        <end position="334"/>
    </location>
</feature>
<evidence type="ECO:0008006" key="7">
    <source>
        <dbReference type="Google" id="ProtNLM"/>
    </source>
</evidence>
<evidence type="ECO:0000313" key="6">
    <source>
        <dbReference type="Proteomes" id="UP001295684"/>
    </source>
</evidence>
<feature type="transmembrane region" description="Helical" evidence="4">
    <location>
        <begin position="212"/>
        <end position="239"/>
    </location>
</feature>
<feature type="transmembrane region" description="Helical" evidence="4">
    <location>
        <begin position="397"/>
        <end position="418"/>
    </location>
</feature>
<name>A0AAD1XKW2_EUPCR</name>
<dbReference type="GO" id="GO:0007166">
    <property type="term" value="P:cell surface receptor signaling pathway"/>
    <property type="evidence" value="ECO:0007669"/>
    <property type="project" value="TreeGrafter"/>
</dbReference>
<keyword evidence="4" id="KW-0472">Membrane</keyword>
<dbReference type="InterPro" id="IPR011936">
    <property type="entry name" value="Myxo_disulph_rpt"/>
</dbReference>
<evidence type="ECO:0000256" key="1">
    <source>
        <dbReference type="ARBA" id="ARBA00022729"/>
    </source>
</evidence>
<dbReference type="GO" id="GO:0006508">
    <property type="term" value="P:proteolysis"/>
    <property type="evidence" value="ECO:0007669"/>
    <property type="project" value="TreeGrafter"/>
</dbReference>
<dbReference type="GO" id="GO:0004222">
    <property type="term" value="F:metalloendopeptidase activity"/>
    <property type="evidence" value="ECO:0007669"/>
    <property type="project" value="TreeGrafter"/>
</dbReference>
<dbReference type="PANTHER" id="PTHR46130">
    <property type="entry name" value="LAMGL DOMAIN-CONTAINING PROTEIN"/>
    <property type="match status" value="1"/>
</dbReference>
<comment type="caution">
    <text evidence="5">The sequence shown here is derived from an EMBL/GenBank/DDBJ whole genome shotgun (WGS) entry which is preliminary data.</text>
</comment>
<feature type="transmembrane region" description="Helical" evidence="4">
    <location>
        <begin position="537"/>
        <end position="559"/>
    </location>
</feature>
<evidence type="ECO:0000313" key="5">
    <source>
        <dbReference type="EMBL" id="CAI2374547.1"/>
    </source>
</evidence>
<dbReference type="PANTHER" id="PTHR46130:SF1">
    <property type="entry name" value="PAPPALYSIN-2"/>
    <property type="match status" value="1"/>
</dbReference>
<dbReference type="NCBIfam" id="TIGR02232">
    <property type="entry name" value="myxo_disulf_rpt"/>
    <property type="match status" value="3"/>
</dbReference>